<organism evidence="4 5">
    <name type="scientific">Nitratidesulfovibrio liaohensis</name>
    <dbReference type="NCBI Taxonomy" id="2604158"/>
    <lineage>
        <taxon>Bacteria</taxon>
        <taxon>Pseudomonadati</taxon>
        <taxon>Thermodesulfobacteriota</taxon>
        <taxon>Desulfovibrionia</taxon>
        <taxon>Desulfovibrionales</taxon>
        <taxon>Desulfovibrionaceae</taxon>
        <taxon>Nitratidesulfovibrio</taxon>
    </lineage>
</organism>
<dbReference type="GO" id="GO:0008483">
    <property type="term" value="F:transaminase activity"/>
    <property type="evidence" value="ECO:0007669"/>
    <property type="project" value="UniProtKB-KW"/>
</dbReference>
<keyword evidence="5" id="KW-1185">Reference proteome</keyword>
<evidence type="ECO:0000313" key="5">
    <source>
        <dbReference type="Proteomes" id="UP001180616"/>
    </source>
</evidence>
<dbReference type="RefSeq" id="WP_309542148.1">
    <property type="nucleotide sequence ID" value="NZ_CP133659.1"/>
</dbReference>
<reference evidence="4" key="1">
    <citation type="submission" date="2023-09" db="EMBL/GenBank/DDBJ databases">
        <authorList>
            <consortium name="CW5 consortium"/>
            <person name="Lu C.-W."/>
        </authorList>
    </citation>
    <scope>NUCLEOTIDE SEQUENCE</scope>
    <source>
        <strain evidence="4">KPS</strain>
    </source>
</reference>
<dbReference type="InterPro" id="IPR015424">
    <property type="entry name" value="PyrdxlP-dep_Trfase"/>
</dbReference>
<comment type="similarity">
    <text evidence="1 2">Belongs to the DegT/DnrJ/EryC1 family.</text>
</comment>
<dbReference type="Gene3D" id="3.90.1150.10">
    <property type="entry name" value="Aspartate Aminotransferase, domain 1"/>
    <property type="match status" value="1"/>
</dbReference>
<evidence type="ECO:0000256" key="3">
    <source>
        <dbReference type="SAM" id="MobiDB-lite"/>
    </source>
</evidence>
<dbReference type="Pfam" id="PF01041">
    <property type="entry name" value="DegT_DnrJ_EryC1"/>
    <property type="match status" value="1"/>
</dbReference>
<dbReference type="Gene3D" id="3.40.640.10">
    <property type="entry name" value="Type I PLP-dependent aspartate aminotransferase-like (Major domain)"/>
    <property type="match status" value="1"/>
</dbReference>
<proteinExistence type="inferred from homology"/>
<dbReference type="InterPro" id="IPR000653">
    <property type="entry name" value="DegT/StrS_aminotransferase"/>
</dbReference>
<evidence type="ECO:0000313" key="4">
    <source>
        <dbReference type="EMBL" id="WMW66243.1"/>
    </source>
</evidence>
<evidence type="ECO:0000256" key="1">
    <source>
        <dbReference type="ARBA" id="ARBA00037999"/>
    </source>
</evidence>
<dbReference type="InterPro" id="IPR015421">
    <property type="entry name" value="PyrdxlP-dep_Trfase_major"/>
</dbReference>
<dbReference type="SUPFAM" id="SSF53383">
    <property type="entry name" value="PLP-dependent transferases"/>
    <property type="match status" value="1"/>
</dbReference>
<keyword evidence="4" id="KW-0032">Aminotransferase</keyword>
<dbReference type="PANTHER" id="PTHR30244:SF34">
    <property type="entry name" value="DTDP-4-AMINO-4,6-DIDEOXYGALACTOSE TRANSAMINASE"/>
    <property type="match status" value="1"/>
</dbReference>
<dbReference type="InterPro" id="IPR015422">
    <property type="entry name" value="PyrdxlP-dep_Trfase_small"/>
</dbReference>
<name>A0ABY9R5D1_9BACT</name>
<dbReference type="Proteomes" id="UP001180616">
    <property type="component" value="Chromosome"/>
</dbReference>
<accession>A0ABY9R5D1</accession>
<keyword evidence="2" id="KW-0663">Pyridoxal phosphate</keyword>
<sequence>MTSLAQAFSAPFRHLPPGGVPLSPGDMLAACGTAWATWRQGVLAGQEVLEHLGTAVGRMTGCRHAFAFGSGRAGMSVALRAMRALSPNRNVVLLPAFTSYSVAAAVVHAGLRIRLYDLDAETLAPNTGDVAAQLDDAVLCVVVCHLYGYPVRTAELRTLCRAAGAMLLDDAAQAMGARSEDGQAGTTGDVGLFSLARGKNITSVNGGLIVTDEAALATNIASLAPWAAISGSVAPAHADIVNDVRLLAQCVALWLFLNPRLYWLPASLPFLGIGTSRFAPDFDIEALRPLQATLASRGVSRLASINAGRGQVAGELGQRVRHVGGLRTVRVQPGANPVYLRFPVLPEGGDWPGDAVPEVPRLGMVRSYPESLQDLSPLAPYLLPGPDCPTARWLAATLLTLPTHTRVTESDMDAMMDALASGAGRNRPGAMAAAPQKGGAL</sequence>
<protein>
    <submittedName>
        <fullName evidence="4">DegT/DnrJ/EryC1/StrS family aminotransferase</fullName>
    </submittedName>
</protein>
<dbReference type="PANTHER" id="PTHR30244">
    <property type="entry name" value="TRANSAMINASE"/>
    <property type="match status" value="1"/>
</dbReference>
<gene>
    <name evidence="4" type="ORF">KPS_000806</name>
</gene>
<dbReference type="EMBL" id="CP133659">
    <property type="protein sequence ID" value="WMW66243.1"/>
    <property type="molecule type" value="Genomic_DNA"/>
</dbReference>
<keyword evidence="4" id="KW-0808">Transferase</keyword>
<dbReference type="PIRSF" id="PIRSF000390">
    <property type="entry name" value="PLP_StrS"/>
    <property type="match status" value="1"/>
</dbReference>
<feature type="region of interest" description="Disordered" evidence="3">
    <location>
        <begin position="421"/>
        <end position="441"/>
    </location>
</feature>
<evidence type="ECO:0000256" key="2">
    <source>
        <dbReference type="RuleBase" id="RU004508"/>
    </source>
</evidence>